<dbReference type="OrthoDB" id="7405733at2"/>
<dbReference type="EMBL" id="NSLI01000001">
    <property type="protein sequence ID" value="PAX09427.1"/>
    <property type="molecule type" value="Genomic_DNA"/>
</dbReference>
<evidence type="ECO:0000313" key="2">
    <source>
        <dbReference type="EMBL" id="PAX09427.1"/>
    </source>
</evidence>
<evidence type="ECO:0000313" key="3">
    <source>
        <dbReference type="Proteomes" id="UP000218151"/>
    </source>
</evidence>
<proteinExistence type="predicted"/>
<dbReference type="Proteomes" id="UP000218151">
    <property type="component" value="Unassembled WGS sequence"/>
</dbReference>
<evidence type="ECO:0008006" key="4">
    <source>
        <dbReference type="Google" id="ProtNLM"/>
    </source>
</evidence>
<gene>
    <name evidence="2" type="ORF">CKY28_01340</name>
</gene>
<sequence>MTLLAVIALLQAAPAQAEGREVVVTARPLADTERAWLDCMARKCPPDQEIAAAVAHAENQFVAGDYKAARGTLLRTIGHVRGREREFPVEIGNIWRGKSRIDAHLGEGDRSRIAASESLLALKAGLPDDDPRVFAQRIELGDNLVQMGRFRQGLAIYEGVARRARSLDRPVFEGHALLRIASIWTGAAAGRVRSAAAEQEARRAIGELSRLTGPGVAAFREAAGLLEAKLAARNGDPAAIDRLIARLAARSSERPLLVYSPPIDPFAPGMAPVTVNGLQDPLTGVRSSTGPVRTDVFEKQWIDVGFRIAPDGTVKDAEMLRGSDELQPLWVEPVLRQVRGRRYAPLRTAGADAPGLFRVERVTFTSDYFVPTGTRIRMRSGEPRIIVTDLTADAPPSG</sequence>
<protein>
    <recommendedName>
        <fullName evidence="4">TonB C-terminal domain-containing protein</fullName>
    </recommendedName>
</protein>
<feature type="signal peptide" evidence="1">
    <location>
        <begin position="1"/>
        <end position="17"/>
    </location>
</feature>
<dbReference type="AlphaFoldDB" id="A0A2A2SJH5"/>
<dbReference type="RefSeq" id="WP_095996534.1">
    <property type="nucleotide sequence ID" value="NZ_NSLI01000001.1"/>
</dbReference>
<accession>A0A2A2SJH5</accession>
<comment type="caution">
    <text evidence="2">The sequence shown here is derived from an EMBL/GenBank/DDBJ whole genome shotgun (WGS) entry which is preliminary data.</text>
</comment>
<reference evidence="3" key="1">
    <citation type="submission" date="2017-09" db="EMBL/GenBank/DDBJ databases">
        <authorList>
            <person name="Feng G."/>
            <person name="Zhu H."/>
        </authorList>
    </citation>
    <scope>NUCLEOTIDE SEQUENCE [LARGE SCALE GENOMIC DNA]</scope>
    <source>
        <strain evidence="3">1PNM-20</strain>
    </source>
</reference>
<evidence type="ECO:0000256" key="1">
    <source>
        <dbReference type="SAM" id="SignalP"/>
    </source>
</evidence>
<feature type="chain" id="PRO_5013217480" description="TonB C-terminal domain-containing protein" evidence="1">
    <location>
        <begin position="18"/>
        <end position="398"/>
    </location>
</feature>
<keyword evidence="3" id="KW-1185">Reference proteome</keyword>
<keyword evidence="1" id="KW-0732">Signal</keyword>
<organism evidence="2 3">
    <name type="scientific">Sphingomonas lenta</name>
    <dbReference type="NCBI Taxonomy" id="1141887"/>
    <lineage>
        <taxon>Bacteria</taxon>
        <taxon>Pseudomonadati</taxon>
        <taxon>Pseudomonadota</taxon>
        <taxon>Alphaproteobacteria</taxon>
        <taxon>Sphingomonadales</taxon>
        <taxon>Sphingomonadaceae</taxon>
        <taxon>Sphingomonas</taxon>
    </lineage>
</organism>
<name>A0A2A2SJH5_9SPHN</name>